<dbReference type="PROSITE" id="PS50294">
    <property type="entry name" value="WD_REPEATS_REGION"/>
    <property type="match status" value="2"/>
</dbReference>
<comment type="subcellular location">
    <subcellularLocation>
        <location evidence="1">Cell projection</location>
        <location evidence="1">Cilium</location>
    </subcellularLocation>
</comment>
<reference evidence="7 8" key="1">
    <citation type="submission" date="2024-03" db="EMBL/GenBank/DDBJ databases">
        <title>Adaptation during the transition from Ophiocordyceps entomopathogen to insect associate is accompanied by gene loss and intensified selection.</title>
        <authorList>
            <person name="Ward C.M."/>
            <person name="Onetto C.A."/>
            <person name="Borneman A.R."/>
        </authorList>
    </citation>
    <scope>NUCLEOTIDE SEQUENCE [LARGE SCALE GENOMIC DNA]</scope>
    <source>
        <strain evidence="7">AWRI1</strain>
        <tissue evidence="7">Single Adult Female</tissue>
    </source>
</reference>
<evidence type="ECO:0008006" key="9">
    <source>
        <dbReference type="Google" id="ProtNLM"/>
    </source>
</evidence>
<dbReference type="InterPro" id="IPR056157">
    <property type="entry name" value="TPR_IFT80_172_dom"/>
</dbReference>
<dbReference type="Proteomes" id="UP001367676">
    <property type="component" value="Unassembled WGS sequence"/>
</dbReference>
<dbReference type="PANTHER" id="PTHR24098:SF0">
    <property type="entry name" value="OUTER SEGMENT 5"/>
    <property type="match status" value="1"/>
</dbReference>
<dbReference type="InterPro" id="IPR001680">
    <property type="entry name" value="WD40_rpt"/>
</dbReference>
<gene>
    <name evidence="7" type="ORF">V9T40_009959</name>
</gene>
<dbReference type="FunFam" id="2.130.10.10:FF:000463">
    <property type="entry name" value="intraflagellar transport protein 80 homolog"/>
    <property type="match status" value="1"/>
</dbReference>
<evidence type="ECO:0000256" key="4">
    <source>
        <dbReference type="PROSITE-ProRule" id="PRU00221"/>
    </source>
</evidence>
<dbReference type="InterPro" id="IPR056456">
    <property type="entry name" value="Beta-prop_IFT80_2nd"/>
</dbReference>
<evidence type="ECO:0000256" key="2">
    <source>
        <dbReference type="ARBA" id="ARBA00023069"/>
    </source>
</evidence>
<evidence type="ECO:0000256" key="1">
    <source>
        <dbReference type="ARBA" id="ARBA00004138"/>
    </source>
</evidence>
<sequence length="764" mass="86625">MKFKITTLKQSDTREPLSAVEWNGSEEVFSCGDDRILWKWNLLSKDTTKLCEFSENVYPIDLHNFTRQQSGIKRQNLEQILLTSADGKFHIIGKSGRIEKCVEAHRGAVLVGKWSTDGSSLLTGGEDGQIKIWSRSGMLRSTIAQEATPIYSATWSPDSNQILFTSNKMLVMKSLSANLKSNRWKAHEGLILKVSWNVNNNLIISGGEDCRYKVWDIYGRQLYASVVHDHPIMSLGWAPAGDFFAVGSFNTLRLCDKTGWSHSLEMPDSGSIYSVAWSSDGTQVACAGANGNLLLAHIIERRLEWLNYELTLISKKCLQVRDIRNDILEKLDFPERVILMVIGYKRIIAATPAQCYVYNISNLNTPHIMELKEGAVSIILIAEKLFALVEKSSVNVYSYDGRHLFAPKWPNMQCDTLNANLITLSNDTIAIRDQIDEKIIHLLEIGSTTSFPAFTHKIGISEIGLSQGGSVNNRLLAFVDKNRDLFVMVMNLKMGSSASRKIEKLGIMIQSIFWNQDHNILAGIQETTLTVWCYPAVIFVDRRLLRRSTLIRDTSELGRNPTIVNFIQNHINIRRSDGSVLSTYISPFISILHSYSFTNNWQNALKLCRTVKDEVLWTCLAALAVHNKDLDTAEEAYAAIDLLDKVSFVQYIKTIKNRSIKMAETALLGGNVEDAESILLQNGLIFRAIYLNICMHHWTRALDLAIKHKTHVDTVLMYRQKYMLSFDKVEKNNKFLQFKEMEIDEKTVEQKVAQEFQKESITTK</sequence>
<organism evidence="7 8">
    <name type="scientific">Parthenolecanium corni</name>
    <dbReference type="NCBI Taxonomy" id="536013"/>
    <lineage>
        <taxon>Eukaryota</taxon>
        <taxon>Metazoa</taxon>
        <taxon>Ecdysozoa</taxon>
        <taxon>Arthropoda</taxon>
        <taxon>Hexapoda</taxon>
        <taxon>Insecta</taxon>
        <taxon>Pterygota</taxon>
        <taxon>Neoptera</taxon>
        <taxon>Paraneoptera</taxon>
        <taxon>Hemiptera</taxon>
        <taxon>Sternorrhyncha</taxon>
        <taxon>Coccoidea</taxon>
        <taxon>Coccidae</taxon>
        <taxon>Parthenolecanium</taxon>
    </lineage>
</organism>
<proteinExistence type="predicted"/>
<dbReference type="FunFam" id="1.25.40.470:FF:000007">
    <property type="entry name" value="Intraflagellar transport 80 homolog (Chlamydomonas)"/>
    <property type="match status" value="1"/>
</dbReference>
<evidence type="ECO:0000313" key="7">
    <source>
        <dbReference type="EMBL" id="KAK7597734.1"/>
    </source>
</evidence>
<dbReference type="Gene3D" id="2.130.10.10">
    <property type="entry name" value="YVTN repeat-like/Quinoprotein amine dehydrogenase"/>
    <property type="match status" value="2"/>
</dbReference>
<dbReference type="EMBL" id="JBBCAQ010000017">
    <property type="protein sequence ID" value="KAK7597734.1"/>
    <property type="molecule type" value="Genomic_DNA"/>
</dbReference>
<feature type="repeat" description="WD" evidence="4">
    <location>
        <begin position="102"/>
        <end position="134"/>
    </location>
</feature>
<dbReference type="Pfam" id="PF07676">
    <property type="entry name" value="PD40"/>
    <property type="match status" value="1"/>
</dbReference>
<keyword evidence="4" id="KW-0853">WD repeat</keyword>
<feature type="domain" description="IFT80 second beta-propeller" evidence="5">
    <location>
        <begin position="300"/>
        <end position="588"/>
    </location>
</feature>
<dbReference type="SUPFAM" id="SSF50978">
    <property type="entry name" value="WD40 repeat-like"/>
    <property type="match status" value="2"/>
</dbReference>
<dbReference type="InterPro" id="IPR015943">
    <property type="entry name" value="WD40/YVTN_repeat-like_dom_sf"/>
</dbReference>
<evidence type="ECO:0000259" key="5">
    <source>
        <dbReference type="Pfam" id="PF23335"/>
    </source>
</evidence>
<evidence type="ECO:0000259" key="6">
    <source>
        <dbReference type="Pfam" id="PF23387"/>
    </source>
</evidence>
<evidence type="ECO:0000256" key="3">
    <source>
        <dbReference type="ARBA" id="ARBA00023273"/>
    </source>
</evidence>
<dbReference type="PANTHER" id="PTHR24098">
    <property type="entry name" value="OUTER SEGMENT 5"/>
    <property type="match status" value="1"/>
</dbReference>
<dbReference type="Pfam" id="PF23387">
    <property type="entry name" value="TPR_IFT80_172"/>
    <property type="match status" value="1"/>
</dbReference>
<feature type="repeat" description="WD" evidence="4">
    <location>
        <begin position="184"/>
        <end position="225"/>
    </location>
</feature>
<dbReference type="InterPro" id="IPR011659">
    <property type="entry name" value="WD40"/>
</dbReference>
<dbReference type="InterPro" id="IPR036322">
    <property type="entry name" value="WD40_repeat_dom_sf"/>
</dbReference>
<dbReference type="GO" id="GO:0060271">
    <property type="term" value="P:cilium assembly"/>
    <property type="evidence" value="ECO:0007669"/>
    <property type="project" value="TreeGrafter"/>
</dbReference>
<evidence type="ECO:0000313" key="8">
    <source>
        <dbReference type="Proteomes" id="UP001367676"/>
    </source>
</evidence>
<dbReference type="GO" id="GO:0005929">
    <property type="term" value="C:cilium"/>
    <property type="evidence" value="ECO:0007669"/>
    <property type="project" value="UniProtKB-SubCell"/>
</dbReference>
<keyword evidence="8" id="KW-1185">Reference proteome</keyword>
<comment type="caution">
    <text evidence="7">The sequence shown here is derived from an EMBL/GenBank/DDBJ whole genome shotgun (WGS) entry which is preliminary data.</text>
</comment>
<dbReference type="SMART" id="SM00320">
    <property type="entry name" value="WD40"/>
    <property type="match status" value="5"/>
</dbReference>
<keyword evidence="2" id="KW-0969">Cilium</keyword>
<dbReference type="Pfam" id="PF00400">
    <property type="entry name" value="WD40"/>
    <property type="match status" value="3"/>
</dbReference>
<protein>
    <recommendedName>
        <fullName evidence="9">Intraflagellar transport protein 80 homolog</fullName>
    </recommendedName>
</protein>
<dbReference type="AlphaFoldDB" id="A0AAN9TLE8"/>
<keyword evidence="3" id="KW-0966">Cell projection</keyword>
<dbReference type="Pfam" id="PF23335">
    <property type="entry name" value="Beta-prop_IFT80_2nd"/>
    <property type="match status" value="1"/>
</dbReference>
<name>A0AAN9TLE8_9HEMI</name>
<feature type="domain" description="IFT80/172/WDR35 TPR" evidence="6">
    <location>
        <begin position="616"/>
        <end position="760"/>
    </location>
</feature>
<dbReference type="PROSITE" id="PS50082">
    <property type="entry name" value="WD_REPEATS_2"/>
    <property type="match status" value="2"/>
</dbReference>
<dbReference type="Gene3D" id="1.25.40.470">
    <property type="match status" value="1"/>
</dbReference>
<accession>A0AAN9TLE8</accession>
<dbReference type="GO" id="GO:0030992">
    <property type="term" value="C:intraciliary transport particle B"/>
    <property type="evidence" value="ECO:0007669"/>
    <property type="project" value="TreeGrafter"/>
</dbReference>